<protein>
    <submittedName>
        <fullName evidence="1">Uncharacterized protein</fullName>
    </submittedName>
</protein>
<reference evidence="2" key="1">
    <citation type="submission" date="2016-09" db="EMBL/GenBank/DDBJ databases">
        <authorList>
            <person name="Varghese N."/>
            <person name="Submissions S."/>
        </authorList>
    </citation>
    <scope>NUCLEOTIDE SEQUENCE [LARGE SCALE GENOMIC DNA]</scope>
    <source>
        <strain evidence="2">JS23</strain>
    </source>
</reference>
<dbReference type="AlphaFoldDB" id="A0A1H2PS66"/>
<dbReference type="EMBL" id="FNLO01000009">
    <property type="protein sequence ID" value="SDV49788.1"/>
    <property type="molecule type" value="Genomic_DNA"/>
</dbReference>
<dbReference type="Proteomes" id="UP000243719">
    <property type="component" value="Unassembled WGS sequence"/>
</dbReference>
<keyword evidence="2" id="KW-1185">Reference proteome</keyword>
<proteinExistence type="predicted"/>
<evidence type="ECO:0000313" key="1">
    <source>
        <dbReference type="EMBL" id="SDV49788.1"/>
    </source>
</evidence>
<name>A0A1H2PS66_9BURK</name>
<gene>
    <name evidence="1" type="ORF">SAMN05216551_109136</name>
</gene>
<sequence>MLAITHSIWPYQSPQALDRAIKFFQAGIHSNPTDVWTNVAAQRTTEKGVLENERLREIVRARQRTTYSTLDFYRQAFIEQLGDIGGHGEVHQIPCNRFYKKQ</sequence>
<accession>A0A1H2PS66</accession>
<organism evidence="1 2">
    <name type="scientific">Chitinasiproducens palmae</name>
    <dbReference type="NCBI Taxonomy" id="1770053"/>
    <lineage>
        <taxon>Bacteria</taxon>
        <taxon>Pseudomonadati</taxon>
        <taxon>Pseudomonadota</taxon>
        <taxon>Betaproteobacteria</taxon>
        <taxon>Burkholderiales</taxon>
        <taxon>Burkholderiaceae</taxon>
        <taxon>Chitinasiproducens</taxon>
    </lineage>
</organism>
<evidence type="ECO:0000313" key="2">
    <source>
        <dbReference type="Proteomes" id="UP000243719"/>
    </source>
</evidence>